<dbReference type="PANTHER" id="PTHR47785">
    <property type="entry name" value="ZN(II)2CYS6 TRANSCRIPTION FACTOR (EUROFUNG)-RELATED-RELATED"/>
    <property type="match status" value="1"/>
</dbReference>
<name>A0AAN4YSX6_ASPOZ</name>
<dbReference type="Proteomes" id="UP001165205">
    <property type="component" value="Unassembled WGS sequence"/>
</dbReference>
<reference evidence="1" key="1">
    <citation type="submission" date="2023-04" db="EMBL/GenBank/DDBJ databases">
        <title>Aspergillus oryzae NBRC 4228.</title>
        <authorList>
            <person name="Ichikawa N."/>
            <person name="Sato H."/>
            <person name="Tonouchi N."/>
        </authorList>
    </citation>
    <scope>NUCLEOTIDE SEQUENCE</scope>
    <source>
        <strain evidence="1">NBRC 4228</strain>
    </source>
</reference>
<gene>
    <name evidence="1" type="ORF">Aory04_001100300</name>
</gene>
<dbReference type="PANTHER" id="PTHR47785:SF5">
    <property type="entry name" value="ZN(II)2CYS6 TRANSCRIPTION FACTOR (EUROFUNG)"/>
    <property type="match status" value="1"/>
</dbReference>
<protein>
    <submittedName>
        <fullName evidence="1">Unnamed protein product</fullName>
    </submittedName>
</protein>
<comment type="caution">
    <text evidence="1">The sequence shown here is derived from an EMBL/GenBank/DDBJ whole genome shotgun (WGS) entry which is preliminary data.</text>
</comment>
<dbReference type="InterPro" id="IPR053181">
    <property type="entry name" value="EcdB-like_regulator"/>
</dbReference>
<evidence type="ECO:0000313" key="2">
    <source>
        <dbReference type="Proteomes" id="UP001165205"/>
    </source>
</evidence>
<sequence length="257" mass="28566">MYLTYGQDHRALRSQLRGQRQALFTLDNQGVVDGQPARPAGKERFAVIMLDRPVAFANIMQTGGQLDIPVEDTEPYKDYLQIPSSRGSADTVLTWPIFRGRFRENALITTLFQSSHGAESSAVETWVVPDGFQPTDEERIPALVDRFIQNVHTKNPILDLEALIRWGRHAAEFGLRWDAQSCLVLLACALGCVSQAFTLSMKAPGQDERTTHASEEKSSFASGLKEGETFFVMACRRIGLLRYSVLGAQCHFFAGGL</sequence>
<evidence type="ECO:0000313" key="1">
    <source>
        <dbReference type="EMBL" id="GMG35855.1"/>
    </source>
</evidence>
<accession>A0AAN4YSX6</accession>
<organism evidence="1 2">
    <name type="scientific">Aspergillus oryzae</name>
    <name type="common">Yellow koji mold</name>
    <dbReference type="NCBI Taxonomy" id="5062"/>
    <lineage>
        <taxon>Eukaryota</taxon>
        <taxon>Fungi</taxon>
        <taxon>Dikarya</taxon>
        <taxon>Ascomycota</taxon>
        <taxon>Pezizomycotina</taxon>
        <taxon>Eurotiomycetes</taxon>
        <taxon>Eurotiomycetidae</taxon>
        <taxon>Eurotiales</taxon>
        <taxon>Aspergillaceae</taxon>
        <taxon>Aspergillus</taxon>
        <taxon>Aspergillus subgen. Circumdati</taxon>
    </lineage>
</organism>
<proteinExistence type="predicted"/>
<dbReference type="AlphaFoldDB" id="A0AAN4YSX6"/>
<dbReference type="EMBL" id="BSYA01000181">
    <property type="protein sequence ID" value="GMG35855.1"/>
    <property type="molecule type" value="Genomic_DNA"/>
</dbReference>